<evidence type="ECO:0008006" key="3">
    <source>
        <dbReference type="Google" id="ProtNLM"/>
    </source>
</evidence>
<gene>
    <name evidence="1" type="ORF">SAMN06295945_1811</name>
</gene>
<dbReference type="RefSeq" id="WP_243391973.1">
    <property type="nucleotide sequence ID" value="NZ_OANS01000005.1"/>
</dbReference>
<dbReference type="AlphaFoldDB" id="A0A240E3C5"/>
<accession>A0A240E3C5</accession>
<name>A0A240E3C5_9BURK</name>
<dbReference type="Pfam" id="PF11249">
    <property type="entry name" value="DUF3047"/>
    <property type="match status" value="1"/>
</dbReference>
<proteinExistence type="predicted"/>
<evidence type="ECO:0000313" key="2">
    <source>
        <dbReference type="Proteomes" id="UP000218069"/>
    </source>
</evidence>
<dbReference type="PROSITE" id="PS51257">
    <property type="entry name" value="PROKAR_LIPOPROTEIN"/>
    <property type="match status" value="1"/>
</dbReference>
<dbReference type="Proteomes" id="UP000218069">
    <property type="component" value="Unassembled WGS sequence"/>
</dbReference>
<reference evidence="2" key="1">
    <citation type="submission" date="2017-08" db="EMBL/GenBank/DDBJ databases">
        <authorList>
            <person name="Varghese N."/>
            <person name="Submissions S."/>
        </authorList>
    </citation>
    <scope>NUCLEOTIDE SEQUENCE [LARGE SCALE GENOMIC DNA]</scope>
    <source>
        <strain evidence="2">AP-Melu-1000-B4</strain>
    </source>
</reference>
<keyword evidence="2" id="KW-1185">Reference proteome</keyword>
<sequence length="279" mass="31005">MSRHPDRPETVLMHWKKAVGCLGVALLFTFSGCAGFSDNTIQDESGQAVNLDQLPAQENLPKFSAGQPGSATPEGWHFYRIAPYKKNTSYRLEGYQGITVLSANAKTSASGLAVKLRPRSAQNLWLKWEWKATTALDRADNADRANDDSPLRILVAFDGNKSKLSLKEKLNFEMANLISGQELPYATLMYIWSGKTPVNTVLNNALTSQVKMIVVDSGWENLGEWRKHERDLASDYQRAYGETPGAVIGIAILTDTDNTKSETRAFYGDMELIRKNAKQ</sequence>
<dbReference type="EMBL" id="OANS01000005">
    <property type="protein sequence ID" value="SNX29434.1"/>
    <property type="molecule type" value="Genomic_DNA"/>
</dbReference>
<dbReference type="InterPro" id="IPR021409">
    <property type="entry name" value="DUF3047"/>
</dbReference>
<organism evidence="1 2">
    <name type="scientific">Polynucleobacter meluiroseus</name>
    <dbReference type="NCBI Taxonomy" id="1938814"/>
    <lineage>
        <taxon>Bacteria</taxon>
        <taxon>Pseudomonadati</taxon>
        <taxon>Pseudomonadota</taxon>
        <taxon>Betaproteobacteria</taxon>
        <taxon>Burkholderiales</taxon>
        <taxon>Burkholderiaceae</taxon>
        <taxon>Polynucleobacter</taxon>
    </lineage>
</organism>
<protein>
    <recommendedName>
        <fullName evidence="3">DUF3047 domain-containing protein</fullName>
    </recommendedName>
</protein>
<evidence type="ECO:0000313" key="1">
    <source>
        <dbReference type="EMBL" id="SNX29434.1"/>
    </source>
</evidence>